<accession>A0A815KR35</accession>
<evidence type="ECO:0000313" key="3">
    <source>
        <dbReference type="EMBL" id="CAF1396381.1"/>
    </source>
</evidence>
<feature type="compositionally biased region" description="Low complexity" evidence="2">
    <location>
        <begin position="68"/>
        <end position="77"/>
    </location>
</feature>
<keyword evidence="1" id="KW-0175">Coiled coil</keyword>
<feature type="region of interest" description="Disordered" evidence="2">
    <location>
        <begin position="2763"/>
        <end position="2789"/>
    </location>
</feature>
<feature type="coiled-coil region" evidence="1">
    <location>
        <begin position="1827"/>
        <end position="1861"/>
    </location>
</feature>
<feature type="coiled-coil region" evidence="1">
    <location>
        <begin position="469"/>
        <end position="496"/>
    </location>
</feature>
<feature type="non-terminal residue" evidence="3">
    <location>
        <position position="2881"/>
    </location>
</feature>
<reference evidence="3" key="1">
    <citation type="submission" date="2021-02" db="EMBL/GenBank/DDBJ databases">
        <authorList>
            <person name="Nowell W R."/>
        </authorList>
    </citation>
    <scope>NUCLEOTIDE SEQUENCE</scope>
</reference>
<dbReference type="Proteomes" id="UP000663864">
    <property type="component" value="Unassembled WGS sequence"/>
</dbReference>
<feature type="region of interest" description="Disordered" evidence="2">
    <location>
        <begin position="62"/>
        <end position="95"/>
    </location>
</feature>
<evidence type="ECO:0000256" key="1">
    <source>
        <dbReference type="SAM" id="Coils"/>
    </source>
</evidence>
<feature type="coiled-coil region" evidence="1">
    <location>
        <begin position="1650"/>
        <end position="1684"/>
    </location>
</feature>
<organism evidence="3 4">
    <name type="scientific">Rotaria sordida</name>
    <dbReference type="NCBI Taxonomy" id="392033"/>
    <lineage>
        <taxon>Eukaryota</taxon>
        <taxon>Metazoa</taxon>
        <taxon>Spiralia</taxon>
        <taxon>Gnathifera</taxon>
        <taxon>Rotifera</taxon>
        <taxon>Eurotatoria</taxon>
        <taxon>Bdelloidea</taxon>
        <taxon>Philodinida</taxon>
        <taxon>Philodinidae</taxon>
        <taxon>Rotaria</taxon>
    </lineage>
</organism>
<sequence>MLKPERITFSADDDKFNQFTNNDQLNSFLNDSLVHYSTDFIKSDQQVSTSVKHSNSFDQLSSITMSSQQQQQEQQQQEEAEHIPSTSAPPSLISEENPILNENNIRQFDALTLQQLAIGNHQNLSDIHEDNIKPSPSHSTSLIDIQKEVDRVRQMKYNRTYSSPTASFCSRITKNPFNGTNNNIDLSSITQSVHFTEETNQTNCLPFSSTFIASIPESIVPATTNDNHFIPIHHIESPSLEDREVFETFHIKQTSIPGVAIRQSVNSLNRNISTSETDLIASLHRSASKQGLDNQSDHGTTYSGVSDDMIFSEWDKERNLFQDYINSLRTEIRVLLQERSEYQKQIETINNNLGEHKRLNVTQINIDQTKLDLLKKSLEEKNLVLEQLQKEYEIIKEKNINLTRKISVLRCDAKAQTGVIDELKQKIAELTVDIQNHIIVKRRLEISMMNLESDCKMIDTDRIRLTNDIKVVQLSKQDLEKLLQQANVQIAEQGSTIEMLRSDNIQIRSQLSTTQRRMLQEKQQVMDYLRQIENDLIEKEQIKQRESILRKEYEKLQSIHKQDRQDIDQLNIQINQDKQKLDQLEQERLQLFKTIQNMDDNKIQLESELNLYKSSTKRLYTYFKIPFDSIQSIDQLIPMLEDRYRTEQISQARIHHIPLVKSTSDINHEQETEEIQQLREDLHSMNIQFKQLNDANQAWQQYQQNQNILLCDRFKLTNIENLSFDDITQQIENRFNIINNQLIELQNTKKIDDNLQNHIDEIPTVNAQLMRDDIHQSKYTQTENNEETQPFQKDEPAEISIQSSTPNYEEELCKLRENFDTLTTQYTQLDEANRAWQQYHQIQLDNFKNKLQINLPIDNDLAFDDIAQYINTYIDQIKDERESLTQQLQSSGKLMNDLRSELADSNKLTQETYDSTINELNQKILMLKQQNDQIETERKTLIPDSISSDSQLFNKQISGSPVQEPKIHTVTSIQSASPVVDEREQELQQLRDNVALLTTQCAQLNEANRAWQLYQEAQLQNFRSKLHDYLSFDENTSLDSIAQQIVEQLSKEREDFNEKYQTLEKANDVLCSESTSNLESILESYMNTINELNQELLVMKKQCEELDAEKQLLTDELQKRPVDIDRDHAEQTIQKMSSDTLKQPFEQVPIHMSDVNIEEERKELQQLRDNVTLLTNQCAQLDEANRAWQQYQQTQLDTFKNIFQHYLPIDETFTLNQAAQQILQQITKEREDFNERYQTLEKLNDDLRLESATNLETIKESYINTIDELNKELLCMKEQYEQTNKLESSSLVQQAFEETPLKSSETVDQQEVEEIQQLRENLISLTAQLDVTKQTWQQYQQTQFDILRNQLQDCLSIDSNITFDEIAQQIVDQVTKEREDFTGKYQELEKQNDNLRSELTNNMESIRESYVNTVNELNQELLIMKKQCEQFDAENQLLTNELEKQSIQIHEEQIEPTIEKIPLNILKQPFEEVPIHTSSMNVEDEGKELEELRERVAHLTTQCAQLDEANRAWQLYQEAQLENFRSKLHDCLSFDENMSFDMIAQQIVEQISKEREDFNKKYQALEKANDVLCSESTSNLESIQQSYINTIDELNQELFVMKKQCEDLDAEKQVLSNELEKQYAKIDQAYPKQTIVSPDIWKQPLEEVPIHTSDAKIEEDRKEVEQLRETVTFLTTQCTQLNEANDAWQQYQEAQLQNFRSKLHDYFSMDENTSLDIIAQQIVEQLSKEREDFNEKYQTLEKVNDILRSESTNNLESIQQDYTNTINELNQKLLVMNKQCEDLSTEKQLLSNELGKRSIEIDRDQAKPTIEKVSSNILRQPLEEVSIHTSDDNIEQDRKELEHLRETVAVLTTQCAQLDEANRAWQQYQQIQLDTFRNVFHQYLPIDESFTLNNATQQLFDQITKEKEDFNERYQALEKLNDDLRLESATNLETIKESYINAIDELNKELLSMKEQCEILIAEKQILTSELEKKPVELNIEQTEEIIGSAPINLLQEVPLQTSASNFDQENEELQQLRENFTILTFQYAQLNEANRAWQEFHQSQVDNFRKNIQDFIPLDDNLSFDHIAQKIMDEITKEREYSNERYQTLEKAHNDLQSESIQENKEFFLLKEQYDQILREKQLLINQIENQPIINKHERDTQTIESIDSNLLEQQTKMSQLQENLISLRTQLDETNHSWQEFEQTQSNLLQTLLPYSTKTSLEELIQEIILHINHLTKEIDLYKEKESQHDDNKIEDELTILQNQCTELDAANRAWQLFYDNQIDLLKDKLKDYINFNHNENFDQIIQLIVVQFEQQKQFNENISLDTTKDNVDLLKNQINNFQDNEQLLNQQILTLQQECQNLEQQLKENQLNIDSFKTNLQLTLNENEQLKQDYDELQQKNNLLINTNQYLENQLNEYEQQSSYIESQDTSKQMIQKEIRHTPIQEIQIHRLTPVQSRYSPNIDEELRQLRTDLTASSAHCLQLEEANRAWQQFHQNQLELFRQKLQNSIPLDENFTLEQIAQQVLIHLQQLENNNQLDTSSTIDSLNKQLTNYQLNESILSQNLEQLNQKLLDVYRECEEFRDHNAQLILSKQQIEQQIDELQLSNNNLEKFYDLQQHNESLRLENQQLQLKLNDMEQRLNQFSINSTIQRVDSTRENIGIHNIDREPDDEIHQLQTDLAVASNRCFELEAANSAWQKYQYEQIESLRKKLQEQIPSLNQIENSSLDFITQQILDYLHQLNIQRDNLLHQNDLLKDEIRLQKQQLERPRSVDSMQRMLQKRSHNKNITEPQVHSTTSSQSPSPLINEHEQELQQLRDNVTLLTNQCAQLDEANRAWQQYQQTQLDTFKNIFQHCLPIDETFTLNQAAQQILHQITKEREDFNERYQTLEKLNDDLRL</sequence>
<feature type="coiled-coil region" evidence="1">
    <location>
        <begin position="1216"/>
        <end position="1335"/>
    </location>
</feature>
<evidence type="ECO:0000313" key="4">
    <source>
        <dbReference type="Proteomes" id="UP000663864"/>
    </source>
</evidence>
<gene>
    <name evidence="3" type="ORF">ZHD862_LOCUS32891</name>
</gene>
<evidence type="ECO:0000256" key="2">
    <source>
        <dbReference type="SAM" id="MobiDB-lite"/>
    </source>
</evidence>
<feature type="coiled-coil region" evidence="1">
    <location>
        <begin position="539"/>
        <end position="615"/>
    </location>
</feature>
<feature type="coiled-coil region" evidence="1">
    <location>
        <begin position="668"/>
        <end position="695"/>
    </location>
</feature>
<feature type="coiled-coil region" evidence="1">
    <location>
        <begin position="2789"/>
        <end position="2816"/>
    </location>
</feature>
<feature type="coiled-coil region" evidence="1">
    <location>
        <begin position="1482"/>
        <end position="1509"/>
    </location>
</feature>
<feature type="compositionally biased region" description="Polar residues" evidence="2">
    <location>
        <begin position="2769"/>
        <end position="2787"/>
    </location>
</feature>
<feature type="coiled-coil region" evidence="1">
    <location>
        <begin position="325"/>
        <end position="440"/>
    </location>
</feature>
<feature type="coiled-coil region" evidence="1">
    <location>
        <begin position="1046"/>
        <end position="1116"/>
    </location>
</feature>
<dbReference type="EMBL" id="CAJNOT010003702">
    <property type="protein sequence ID" value="CAF1396381.1"/>
    <property type="molecule type" value="Genomic_DNA"/>
</dbReference>
<proteinExistence type="predicted"/>
<feature type="coiled-coil region" evidence="1">
    <location>
        <begin position="2073"/>
        <end position="2179"/>
    </location>
</feature>
<feature type="coiled-coil region" evidence="1">
    <location>
        <begin position="1371"/>
        <end position="1455"/>
    </location>
</feature>
<feature type="coiled-coil region" evidence="1">
    <location>
        <begin position="2685"/>
        <end position="2748"/>
    </location>
</feature>
<comment type="caution">
    <text evidence="3">The sequence shown here is derived from an EMBL/GenBank/DDBJ whole genome shotgun (WGS) entry which is preliminary data.</text>
</comment>
<feature type="coiled-coil region" evidence="1">
    <location>
        <begin position="1900"/>
        <end position="1963"/>
    </location>
</feature>
<feature type="coiled-coil region" evidence="1">
    <location>
        <begin position="874"/>
        <end position="937"/>
    </location>
</feature>
<feature type="non-terminal residue" evidence="3">
    <location>
        <position position="1"/>
    </location>
</feature>
<protein>
    <submittedName>
        <fullName evidence="3">Uncharacterized protein</fullName>
    </submittedName>
</protein>
<feature type="coiled-coil region" evidence="1">
    <location>
        <begin position="1150"/>
        <end position="1184"/>
    </location>
</feature>
<feature type="coiled-coil region" evidence="1">
    <location>
        <begin position="980"/>
        <end position="1007"/>
    </location>
</feature>
<name>A0A815KR35_9BILA</name>
<feature type="coiled-coil region" evidence="1">
    <location>
        <begin position="1548"/>
        <end position="1625"/>
    </location>
</feature>
<feature type="coiled-coil region" evidence="1">
    <location>
        <begin position="2534"/>
        <end position="2630"/>
    </location>
</feature>
<feature type="coiled-coil region" evidence="1">
    <location>
        <begin position="2307"/>
        <end position="2411"/>
    </location>
</feature>
<feature type="coiled-coil region" evidence="1">
    <location>
        <begin position="1723"/>
        <end position="1793"/>
    </location>
</feature>
<feature type="coiled-coil region" evidence="1">
    <location>
        <begin position="2848"/>
        <end position="2875"/>
    </location>
</feature>